<dbReference type="Proteomes" id="UP001499852">
    <property type="component" value="Unassembled WGS sequence"/>
</dbReference>
<name>A0ABP9PHL7_9BACT</name>
<comment type="caution">
    <text evidence="2">The sequence shown here is derived from an EMBL/GenBank/DDBJ whole genome shotgun (WGS) entry which is preliminary data.</text>
</comment>
<evidence type="ECO:0000313" key="2">
    <source>
        <dbReference type="EMBL" id="GAA5146729.1"/>
    </source>
</evidence>
<dbReference type="InterPro" id="IPR012334">
    <property type="entry name" value="Pectin_lyas_fold"/>
</dbReference>
<dbReference type="Gene3D" id="2.160.20.10">
    <property type="entry name" value="Single-stranded right-handed beta-helix, Pectin lyase-like"/>
    <property type="match status" value="2"/>
</dbReference>
<feature type="region of interest" description="Disordered" evidence="1">
    <location>
        <begin position="438"/>
        <end position="469"/>
    </location>
</feature>
<proteinExistence type="predicted"/>
<protein>
    <recommendedName>
        <fullName evidence="4">Glycosyl hydrolase family 28</fullName>
    </recommendedName>
</protein>
<dbReference type="SUPFAM" id="SSF51126">
    <property type="entry name" value="Pectin lyase-like"/>
    <property type="match status" value="1"/>
</dbReference>
<evidence type="ECO:0008006" key="4">
    <source>
        <dbReference type="Google" id="ProtNLM"/>
    </source>
</evidence>
<gene>
    <name evidence="2" type="ORF">GCM10023213_40310</name>
</gene>
<accession>A0ABP9PHL7</accession>
<evidence type="ECO:0000256" key="1">
    <source>
        <dbReference type="SAM" id="MobiDB-lite"/>
    </source>
</evidence>
<sequence>MDLGLWQSMKKAAYAFFMKPVFLLTYLLFCASVSAIQVDPVNGHDANDGVSAPVKTIARGVKLAQPGDTVHLTQATYHESVVLAAKRGLPGKPVTVDGHGSVIEGSEPVQAVDWESLGDGLFRKVKLMPHMDPAILGRWFFLWNGRMNHMGRTSKGPSLPLKKVADLLPDEWTYVQEEDAFYVKLPAGQGLDAANLRYPLRSSGVALSGNGAHLVVRNLTCTHVYNDGFNIHGDQVDTVFENIAAIDCGDDGFSAHEAAECRVDGFVSMGNSTGLCDTVSSVTHFENVFISGCLGYDIFFIGDSPHSMENVLVESSAAYPLSVAQHVDRPQKGLSRVTLKNVLIRRAPGKAGDVKITRNSLLVAENCTFEGLNMTVTPGGEMNLTKSVVKGRGAKPDVLIFDEAVWKGSGNRYDLKSLRKGPDFFTEKSFAAFQNKVSSEADSKWTEGAAAEPGIGADETGLERLRAPK</sequence>
<dbReference type="InterPro" id="IPR011050">
    <property type="entry name" value="Pectin_lyase_fold/virulence"/>
</dbReference>
<organism evidence="2 3">
    <name type="scientific">Prosthecobacter algae</name>
    <dbReference type="NCBI Taxonomy" id="1144682"/>
    <lineage>
        <taxon>Bacteria</taxon>
        <taxon>Pseudomonadati</taxon>
        <taxon>Verrucomicrobiota</taxon>
        <taxon>Verrucomicrobiia</taxon>
        <taxon>Verrucomicrobiales</taxon>
        <taxon>Verrucomicrobiaceae</taxon>
        <taxon>Prosthecobacter</taxon>
    </lineage>
</organism>
<evidence type="ECO:0000313" key="3">
    <source>
        <dbReference type="Proteomes" id="UP001499852"/>
    </source>
</evidence>
<keyword evidence="3" id="KW-1185">Reference proteome</keyword>
<reference evidence="3" key="1">
    <citation type="journal article" date="2019" name="Int. J. Syst. Evol. Microbiol.">
        <title>The Global Catalogue of Microorganisms (GCM) 10K type strain sequencing project: providing services to taxonomists for standard genome sequencing and annotation.</title>
        <authorList>
            <consortium name="The Broad Institute Genomics Platform"/>
            <consortium name="The Broad Institute Genome Sequencing Center for Infectious Disease"/>
            <person name="Wu L."/>
            <person name="Ma J."/>
        </authorList>
    </citation>
    <scope>NUCLEOTIDE SEQUENCE [LARGE SCALE GENOMIC DNA]</scope>
    <source>
        <strain evidence="3">JCM 18053</strain>
    </source>
</reference>
<dbReference type="EMBL" id="BAABIA010000009">
    <property type="protein sequence ID" value="GAA5146729.1"/>
    <property type="molecule type" value="Genomic_DNA"/>
</dbReference>